<proteinExistence type="predicted"/>
<reference evidence="2" key="1">
    <citation type="submission" date="2022-10" db="EMBL/GenBank/DDBJ databases">
        <title>Culturing micro-colonial fungi from biological soil crusts in the Mojave desert and describing Neophaeococcomyces mojavensis, and introducing the new genera and species Taxawa tesnikishii.</title>
        <authorList>
            <person name="Kurbessoian T."/>
            <person name="Stajich J.E."/>
        </authorList>
    </citation>
    <scope>NUCLEOTIDE SEQUENCE</scope>
    <source>
        <strain evidence="2">TK_41</strain>
    </source>
</reference>
<dbReference type="AlphaFoldDB" id="A0AA39CEZ5"/>
<gene>
    <name evidence="2" type="ORF">H2200_009660</name>
</gene>
<dbReference type="Proteomes" id="UP001172673">
    <property type="component" value="Unassembled WGS sequence"/>
</dbReference>
<comment type="caution">
    <text evidence="2">The sequence shown here is derived from an EMBL/GenBank/DDBJ whole genome shotgun (WGS) entry which is preliminary data.</text>
</comment>
<keyword evidence="3" id="KW-1185">Reference proteome</keyword>
<feature type="compositionally biased region" description="Basic and acidic residues" evidence="1">
    <location>
        <begin position="65"/>
        <end position="74"/>
    </location>
</feature>
<feature type="region of interest" description="Disordered" evidence="1">
    <location>
        <begin position="33"/>
        <end position="74"/>
    </location>
</feature>
<organism evidence="2 3">
    <name type="scientific">Cladophialophora chaetospira</name>
    <dbReference type="NCBI Taxonomy" id="386627"/>
    <lineage>
        <taxon>Eukaryota</taxon>
        <taxon>Fungi</taxon>
        <taxon>Dikarya</taxon>
        <taxon>Ascomycota</taxon>
        <taxon>Pezizomycotina</taxon>
        <taxon>Eurotiomycetes</taxon>
        <taxon>Chaetothyriomycetidae</taxon>
        <taxon>Chaetothyriales</taxon>
        <taxon>Herpotrichiellaceae</taxon>
        <taxon>Cladophialophora</taxon>
    </lineage>
</organism>
<protein>
    <submittedName>
        <fullName evidence="2">Uncharacterized protein</fullName>
    </submittedName>
</protein>
<dbReference type="EMBL" id="JAPDRK010000015">
    <property type="protein sequence ID" value="KAJ9605811.1"/>
    <property type="molecule type" value="Genomic_DNA"/>
</dbReference>
<name>A0AA39CEZ5_9EURO</name>
<accession>A0AA39CEZ5</accession>
<evidence type="ECO:0000313" key="2">
    <source>
        <dbReference type="EMBL" id="KAJ9605811.1"/>
    </source>
</evidence>
<sequence>MTKEEEKPVETVVAGNKEENVVGVTDANHLLFESTKGEKDKNADPVGSNAGVETADNKQPPKTGETFDRPNNKS</sequence>
<evidence type="ECO:0000256" key="1">
    <source>
        <dbReference type="SAM" id="MobiDB-lite"/>
    </source>
</evidence>
<evidence type="ECO:0000313" key="3">
    <source>
        <dbReference type="Proteomes" id="UP001172673"/>
    </source>
</evidence>